<dbReference type="OrthoDB" id="5244761at2759"/>
<feature type="region of interest" description="Disordered" evidence="1">
    <location>
        <begin position="157"/>
        <end position="189"/>
    </location>
</feature>
<sequence length="373" mass="40677">MAGQRVPNGIPGPSPVTGVSQESISTYRPPPMSHPTISSPHPNNQDYHAVPLHSGQYGQPVAYQPSPYLGQYSGPGQAQMRRKQNNFDCQYKDVPPPKQDRRLMQLQDSVNNISDVLKDFIGEFSVWRQNVESRLLAGRGIETTSNLATPEAAFAVPPRNQSNSRMPTPSQGKNAPRRIGSMKTESPMVPYSHMSPGAASASTPIKQEAEFVASQQPATPAESVRTDASGVSNNELKERSGLQSDHKTPAHILLDEWNVMKEFTEGMEYFQRLKAAGHALSDYPMQLEQERGLLRVWWVGEGVDFRDGAQGPGSPESSNDSDAPSPVLGKEGLWGHTSLDHKIPSVMSPVRLGSIATRVASVTMDDPTSVRTS</sequence>
<dbReference type="AlphaFoldDB" id="A0A9P6G4W1"/>
<reference evidence="2" key="1">
    <citation type="journal article" date="2020" name="Mol. Plant Microbe Interact.">
        <title>Genome Sequence of the Biocontrol Agent Coniothyrium minitans strain Conio (IMI 134523).</title>
        <authorList>
            <person name="Patel D."/>
            <person name="Shittu T.A."/>
            <person name="Baroncelli R."/>
            <person name="Muthumeenakshi S."/>
            <person name="Osborne T.H."/>
            <person name="Janganan T.K."/>
            <person name="Sreenivasaprasad S."/>
        </authorList>
    </citation>
    <scope>NUCLEOTIDE SEQUENCE</scope>
    <source>
        <strain evidence="2">Conio</strain>
    </source>
</reference>
<dbReference type="Proteomes" id="UP000756921">
    <property type="component" value="Unassembled WGS sequence"/>
</dbReference>
<evidence type="ECO:0000256" key="1">
    <source>
        <dbReference type="SAM" id="MobiDB-lite"/>
    </source>
</evidence>
<accession>A0A9P6G4W1</accession>
<feature type="compositionally biased region" description="Polar residues" evidence="1">
    <location>
        <begin position="17"/>
        <end position="26"/>
    </location>
</feature>
<dbReference type="EMBL" id="WJXW01000020">
    <property type="protein sequence ID" value="KAF9728475.1"/>
    <property type="molecule type" value="Genomic_DNA"/>
</dbReference>
<feature type="region of interest" description="Disordered" evidence="1">
    <location>
        <begin position="307"/>
        <end position="337"/>
    </location>
</feature>
<name>A0A9P6G4W1_9PLEO</name>
<feature type="compositionally biased region" description="Polar residues" evidence="1">
    <location>
        <begin position="159"/>
        <end position="173"/>
    </location>
</feature>
<feature type="compositionally biased region" description="Polar residues" evidence="1">
    <location>
        <begin position="35"/>
        <end position="46"/>
    </location>
</feature>
<gene>
    <name evidence="2" type="ORF">PMIN01_13608</name>
</gene>
<comment type="caution">
    <text evidence="2">The sequence shown here is derived from an EMBL/GenBank/DDBJ whole genome shotgun (WGS) entry which is preliminary data.</text>
</comment>
<feature type="region of interest" description="Disordered" evidence="1">
    <location>
        <begin position="1"/>
        <end position="61"/>
    </location>
</feature>
<evidence type="ECO:0000313" key="3">
    <source>
        <dbReference type="Proteomes" id="UP000756921"/>
    </source>
</evidence>
<keyword evidence="3" id="KW-1185">Reference proteome</keyword>
<protein>
    <submittedName>
        <fullName evidence="2">Uncharacterized protein</fullName>
    </submittedName>
</protein>
<evidence type="ECO:0000313" key="2">
    <source>
        <dbReference type="EMBL" id="KAF9728475.1"/>
    </source>
</evidence>
<proteinExistence type="predicted"/>
<organism evidence="2 3">
    <name type="scientific">Paraphaeosphaeria minitans</name>
    <dbReference type="NCBI Taxonomy" id="565426"/>
    <lineage>
        <taxon>Eukaryota</taxon>
        <taxon>Fungi</taxon>
        <taxon>Dikarya</taxon>
        <taxon>Ascomycota</taxon>
        <taxon>Pezizomycotina</taxon>
        <taxon>Dothideomycetes</taxon>
        <taxon>Pleosporomycetidae</taxon>
        <taxon>Pleosporales</taxon>
        <taxon>Massarineae</taxon>
        <taxon>Didymosphaeriaceae</taxon>
        <taxon>Paraphaeosphaeria</taxon>
    </lineage>
</organism>